<organism evidence="1 2">
    <name type="scientific">Crotalus adamanteus</name>
    <name type="common">Eastern diamondback rattlesnake</name>
    <dbReference type="NCBI Taxonomy" id="8729"/>
    <lineage>
        <taxon>Eukaryota</taxon>
        <taxon>Metazoa</taxon>
        <taxon>Chordata</taxon>
        <taxon>Craniata</taxon>
        <taxon>Vertebrata</taxon>
        <taxon>Euteleostomi</taxon>
        <taxon>Lepidosauria</taxon>
        <taxon>Squamata</taxon>
        <taxon>Bifurcata</taxon>
        <taxon>Unidentata</taxon>
        <taxon>Episquamata</taxon>
        <taxon>Toxicofera</taxon>
        <taxon>Serpentes</taxon>
        <taxon>Colubroidea</taxon>
        <taxon>Viperidae</taxon>
        <taxon>Crotalinae</taxon>
        <taxon>Crotalus</taxon>
    </lineage>
</organism>
<comment type="caution">
    <text evidence="1">The sequence shown here is derived from an EMBL/GenBank/DDBJ whole genome shotgun (WGS) entry which is preliminary data.</text>
</comment>
<evidence type="ECO:0000313" key="2">
    <source>
        <dbReference type="Proteomes" id="UP001474421"/>
    </source>
</evidence>
<accession>A0AAW1BCF4</accession>
<dbReference type="Proteomes" id="UP001474421">
    <property type="component" value="Unassembled WGS sequence"/>
</dbReference>
<sequence>MSWAAFHSRTRILRPLSARRRRETNLASRIKQQLESKSWGELKRFCPLE</sequence>
<name>A0AAW1BCF4_CROAD</name>
<dbReference type="AlphaFoldDB" id="A0AAW1BCF4"/>
<gene>
    <name evidence="1" type="ORF">NXF25_012626</name>
</gene>
<protein>
    <submittedName>
        <fullName evidence="1">Uncharacterized protein</fullName>
    </submittedName>
</protein>
<reference evidence="1 2" key="1">
    <citation type="journal article" date="2024" name="Proc. Natl. Acad. Sci. U.S.A.">
        <title>The genetic regulatory architecture and epigenomic basis for age-related changes in rattlesnake venom.</title>
        <authorList>
            <person name="Hogan M.P."/>
            <person name="Holding M.L."/>
            <person name="Nystrom G.S."/>
            <person name="Colston T.J."/>
            <person name="Bartlett D.A."/>
            <person name="Mason A.J."/>
            <person name="Ellsworth S.A."/>
            <person name="Rautsaw R.M."/>
            <person name="Lawrence K.C."/>
            <person name="Strickland J.L."/>
            <person name="He B."/>
            <person name="Fraser P."/>
            <person name="Margres M.J."/>
            <person name="Gilbert D.M."/>
            <person name="Gibbs H.L."/>
            <person name="Parkinson C.L."/>
            <person name="Rokyta D.R."/>
        </authorList>
    </citation>
    <scope>NUCLEOTIDE SEQUENCE [LARGE SCALE GENOMIC DNA]</scope>
    <source>
        <strain evidence="1">DRR0105</strain>
    </source>
</reference>
<evidence type="ECO:0000313" key="1">
    <source>
        <dbReference type="EMBL" id="KAK9399607.1"/>
    </source>
</evidence>
<dbReference type="EMBL" id="JAOTOJ010000006">
    <property type="protein sequence ID" value="KAK9399607.1"/>
    <property type="molecule type" value="Genomic_DNA"/>
</dbReference>
<proteinExistence type="predicted"/>
<keyword evidence="2" id="KW-1185">Reference proteome</keyword>